<dbReference type="InterPro" id="IPR029058">
    <property type="entry name" value="AB_hydrolase_fold"/>
</dbReference>
<organism evidence="1 2">
    <name type="scientific">Nitrosococcus oceani C-27</name>
    <dbReference type="NCBI Taxonomy" id="314279"/>
    <lineage>
        <taxon>Bacteria</taxon>
        <taxon>Pseudomonadati</taxon>
        <taxon>Pseudomonadota</taxon>
        <taxon>Gammaproteobacteria</taxon>
        <taxon>Chromatiales</taxon>
        <taxon>Chromatiaceae</taxon>
        <taxon>Nitrosococcus</taxon>
    </lineage>
</organism>
<reference evidence="1 2" key="1">
    <citation type="submission" date="2014-07" db="EMBL/GenBank/DDBJ databases">
        <title>Comparative analysis of Nitrosococcus oceani genome inventories of strains from Pacific and Atlantic gyres.</title>
        <authorList>
            <person name="Lim C.K."/>
            <person name="Wang L."/>
            <person name="Sayavedra-Soto L.A."/>
            <person name="Klotz M.G."/>
        </authorList>
    </citation>
    <scope>NUCLEOTIDE SEQUENCE [LARGE SCALE GENOMIC DNA]</scope>
    <source>
        <strain evidence="1 2">C-27</strain>
    </source>
</reference>
<protein>
    <recommendedName>
        <fullName evidence="3">Alpha/beta hydrolase</fullName>
    </recommendedName>
</protein>
<proteinExistence type="predicted"/>
<dbReference type="SUPFAM" id="SSF53474">
    <property type="entry name" value="alpha/beta-Hydrolases"/>
    <property type="match status" value="1"/>
</dbReference>
<dbReference type="Pfam" id="PF05990">
    <property type="entry name" value="DUF900"/>
    <property type="match status" value="1"/>
</dbReference>
<dbReference type="Gene3D" id="3.40.50.1820">
    <property type="entry name" value="alpha/beta hydrolase"/>
    <property type="match status" value="1"/>
</dbReference>
<comment type="caution">
    <text evidence="1">The sequence shown here is derived from an EMBL/GenBank/DDBJ whole genome shotgun (WGS) entry which is preliminary data.</text>
</comment>
<accession>A0A0E2ZLS8</accession>
<dbReference type="Proteomes" id="UP000028839">
    <property type="component" value="Unassembled WGS sequence"/>
</dbReference>
<name>A0A0E2ZLS8_9GAMM</name>
<gene>
    <name evidence="1" type="ORF">IB75_09570</name>
</gene>
<dbReference type="AlphaFoldDB" id="A0A0E2ZLS8"/>
<evidence type="ECO:0000313" key="1">
    <source>
        <dbReference type="EMBL" id="KFI19292.1"/>
    </source>
</evidence>
<sequence length="269" mass="30821">MYMMSSRENFWAGERLSNKDQIKDVVLDDPDPAVDSPLIEEAIFFDMMKDKRLLLLIHGYNNEADDVCRAYSIIQDNVHRYLKGNYDDIVGYTWPGGSEPLNYYKARRRAGAVAPRVARWLAELTKVTQAIDVMDHSMGTRVILSALRMDTTARLHNLYSMASAVEDESIQYSREYFSSTKACDSVYVFHSRHDKVLRFAFKGAEWDRALGYSGPEDPALIMTHSPNVKVINCRQVIDSHGGYKYSESVYRFIARELKSSEAPQYSILE</sequence>
<dbReference type="InterPro" id="IPR010297">
    <property type="entry name" value="DUF900_hydrolase"/>
</dbReference>
<evidence type="ECO:0008006" key="3">
    <source>
        <dbReference type="Google" id="ProtNLM"/>
    </source>
</evidence>
<dbReference type="HOGENOM" id="CLU_1033763_0_0_6"/>
<evidence type="ECO:0000313" key="2">
    <source>
        <dbReference type="Proteomes" id="UP000028839"/>
    </source>
</evidence>
<dbReference type="EMBL" id="JPGN01000057">
    <property type="protein sequence ID" value="KFI19292.1"/>
    <property type="molecule type" value="Genomic_DNA"/>
</dbReference>
<dbReference type="OrthoDB" id="7170026at2"/>